<keyword evidence="7" id="KW-0540">Nuclease</keyword>
<feature type="domain" description="4Fe-4S ferredoxin-type" evidence="25">
    <location>
        <begin position="192"/>
        <end position="222"/>
    </location>
</feature>
<keyword evidence="8" id="KW-0255">Endonuclease</keyword>
<keyword evidence="16" id="KW-0413">Isomerase</keyword>
<feature type="domain" description="Reverse transcriptase" evidence="23">
    <location>
        <begin position="1314"/>
        <end position="1493"/>
    </location>
</feature>
<dbReference type="CDD" id="cd00303">
    <property type="entry name" value="retropepsin_like"/>
    <property type="match status" value="1"/>
</dbReference>
<evidence type="ECO:0000256" key="2">
    <source>
        <dbReference type="ARBA" id="ARBA00022548"/>
    </source>
</evidence>
<evidence type="ECO:0000256" key="20">
    <source>
        <dbReference type="ARBA" id="ARBA00049744"/>
    </source>
</evidence>
<keyword evidence="3" id="KW-0285">Flavoprotein</keyword>
<dbReference type="InterPro" id="IPR005162">
    <property type="entry name" value="Retrotrans_gag_dom"/>
</dbReference>
<dbReference type="InterPro" id="IPR021109">
    <property type="entry name" value="Peptidase_aspartic_dom_sf"/>
</dbReference>
<dbReference type="GO" id="GO:0003676">
    <property type="term" value="F:nucleic acid binding"/>
    <property type="evidence" value="ECO:0007669"/>
    <property type="project" value="InterPro"/>
</dbReference>
<dbReference type="GO" id="GO:0016995">
    <property type="term" value="F:cholesterol oxidase activity"/>
    <property type="evidence" value="ECO:0007669"/>
    <property type="project" value="UniProtKB-EC"/>
</dbReference>
<keyword evidence="12" id="KW-0560">Oxidoreductase</keyword>
<dbReference type="Pfam" id="PF17919">
    <property type="entry name" value="RT_RNaseH_2"/>
    <property type="match status" value="1"/>
</dbReference>
<dbReference type="GO" id="GO:0004769">
    <property type="term" value="F:steroid Delta-isomerase activity"/>
    <property type="evidence" value="ECO:0007669"/>
    <property type="project" value="UniProtKB-EC"/>
</dbReference>
<keyword evidence="13" id="KW-0443">Lipid metabolism</keyword>
<dbReference type="SUPFAM" id="SSF53098">
    <property type="entry name" value="Ribonuclease H-like"/>
    <property type="match status" value="1"/>
</dbReference>
<dbReference type="InterPro" id="IPR016197">
    <property type="entry name" value="Chromo-like_dom_sf"/>
</dbReference>
<dbReference type="PROSITE" id="PS50994">
    <property type="entry name" value="INTEGRASE"/>
    <property type="match status" value="1"/>
</dbReference>
<dbReference type="PROSITE" id="PS50878">
    <property type="entry name" value="RT_POL"/>
    <property type="match status" value="1"/>
</dbReference>
<dbReference type="InterPro" id="IPR043502">
    <property type="entry name" value="DNA/RNA_pol_sf"/>
</dbReference>
<dbReference type="InterPro" id="IPR041577">
    <property type="entry name" value="RT_RNaseH_2"/>
</dbReference>
<accession>A0A438JSH2</accession>
<evidence type="ECO:0000256" key="7">
    <source>
        <dbReference type="ARBA" id="ARBA00022722"/>
    </source>
</evidence>
<dbReference type="GO" id="GO:0050660">
    <property type="term" value="F:flavin adenine dinucleotide binding"/>
    <property type="evidence" value="ECO:0007669"/>
    <property type="project" value="InterPro"/>
</dbReference>
<dbReference type="InterPro" id="IPR052542">
    <property type="entry name" value="Cholesterol_Oxidase"/>
</dbReference>
<dbReference type="Pfam" id="PF00078">
    <property type="entry name" value="RVT_1"/>
    <property type="match status" value="1"/>
</dbReference>
<feature type="domain" description="Integrase catalytic" evidence="24">
    <location>
        <begin position="1714"/>
        <end position="1818"/>
    </location>
</feature>
<evidence type="ECO:0000256" key="8">
    <source>
        <dbReference type="ARBA" id="ARBA00022759"/>
    </source>
</evidence>
<dbReference type="FunFam" id="3.10.10.10:FF:000007">
    <property type="entry name" value="Retrovirus-related Pol polyprotein from transposon 17.6-like Protein"/>
    <property type="match status" value="1"/>
</dbReference>
<name>A0A438JSH2_VITVI</name>
<dbReference type="SUPFAM" id="SSF53474">
    <property type="entry name" value="alpha/beta-Hydrolases"/>
    <property type="match status" value="1"/>
</dbReference>
<dbReference type="InterPro" id="IPR036188">
    <property type="entry name" value="FAD/NAD-bd_sf"/>
</dbReference>
<dbReference type="InterPro" id="IPR000477">
    <property type="entry name" value="RT_dom"/>
</dbReference>
<keyword evidence="5" id="KW-0808">Transferase</keyword>
<evidence type="ECO:0000256" key="4">
    <source>
        <dbReference type="ARBA" id="ARBA00022670"/>
    </source>
</evidence>
<dbReference type="Gene3D" id="3.40.50.1820">
    <property type="entry name" value="alpha/beta hydrolase"/>
    <property type="match status" value="1"/>
</dbReference>
<dbReference type="Pfam" id="PF03732">
    <property type="entry name" value="Retrotrans_gag"/>
    <property type="match status" value="1"/>
</dbReference>
<dbReference type="InterPro" id="IPR001584">
    <property type="entry name" value="Integrase_cat-core"/>
</dbReference>
<evidence type="ECO:0000256" key="17">
    <source>
        <dbReference type="ARBA" id="ARBA00038856"/>
    </source>
</evidence>
<dbReference type="GO" id="GO:0006508">
    <property type="term" value="P:proteolysis"/>
    <property type="evidence" value="ECO:0007669"/>
    <property type="project" value="UniProtKB-KW"/>
</dbReference>
<dbReference type="InterPro" id="IPR000172">
    <property type="entry name" value="GMC_OxRdtase_N"/>
</dbReference>
<keyword evidence="2" id="KW-0153">Cholesterol metabolism</keyword>
<dbReference type="InterPro" id="IPR007867">
    <property type="entry name" value="GMC_OxRtase_C"/>
</dbReference>
<evidence type="ECO:0000256" key="5">
    <source>
        <dbReference type="ARBA" id="ARBA00022679"/>
    </source>
</evidence>
<evidence type="ECO:0000256" key="3">
    <source>
        <dbReference type="ARBA" id="ARBA00022630"/>
    </source>
</evidence>
<feature type="compositionally biased region" description="Basic and acidic residues" evidence="22">
    <location>
        <begin position="1074"/>
        <end position="1086"/>
    </location>
</feature>
<dbReference type="Pfam" id="PF05199">
    <property type="entry name" value="GMC_oxred_C"/>
    <property type="match status" value="1"/>
</dbReference>
<dbReference type="SUPFAM" id="SSF51905">
    <property type="entry name" value="FAD/NAD(P)-binding domain"/>
    <property type="match status" value="1"/>
</dbReference>
<evidence type="ECO:0000256" key="21">
    <source>
        <dbReference type="ARBA" id="ARBA00049778"/>
    </source>
</evidence>
<evidence type="ECO:0000259" key="23">
    <source>
        <dbReference type="PROSITE" id="PS50878"/>
    </source>
</evidence>
<dbReference type="InterPro" id="IPR056924">
    <property type="entry name" value="SH3_Tf2-1"/>
</dbReference>
<dbReference type="PROSITE" id="PS00198">
    <property type="entry name" value="4FE4S_FER_1"/>
    <property type="match status" value="1"/>
</dbReference>
<keyword evidence="4" id="KW-0645">Protease</keyword>
<evidence type="ECO:0000256" key="1">
    <source>
        <dbReference type="ARBA" id="ARBA00001974"/>
    </source>
</evidence>
<dbReference type="SUPFAM" id="SSF54160">
    <property type="entry name" value="Chromo domain-like"/>
    <property type="match status" value="1"/>
</dbReference>
<keyword evidence="11" id="KW-0695">RNA-directed DNA polymerase</keyword>
<evidence type="ECO:0000256" key="12">
    <source>
        <dbReference type="ARBA" id="ARBA00023002"/>
    </source>
</evidence>
<evidence type="ECO:0000313" key="26">
    <source>
        <dbReference type="EMBL" id="RVX11889.1"/>
    </source>
</evidence>
<keyword evidence="15" id="KW-0753">Steroid metabolism</keyword>
<dbReference type="EC" id="1.1.3.6" evidence="19"/>
<dbReference type="GO" id="GO:0015074">
    <property type="term" value="P:DNA integration"/>
    <property type="evidence" value="ECO:0007669"/>
    <property type="project" value="InterPro"/>
</dbReference>
<keyword evidence="6" id="KW-0548">Nucleotidyltransferase</keyword>
<dbReference type="PROSITE" id="PS51379">
    <property type="entry name" value="4FE4S_FER_2"/>
    <property type="match status" value="1"/>
</dbReference>
<comment type="caution">
    <text evidence="26">The sequence shown here is derived from an EMBL/GenBank/DDBJ whole genome shotgun (WGS) entry which is preliminary data.</text>
</comment>
<dbReference type="InterPro" id="IPR017896">
    <property type="entry name" value="4Fe4S_Fe-S-bd"/>
</dbReference>
<dbReference type="GO" id="GO:0003964">
    <property type="term" value="F:RNA-directed DNA polymerase activity"/>
    <property type="evidence" value="ECO:0007669"/>
    <property type="project" value="UniProtKB-KW"/>
</dbReference>
<dbReference type="Gene3D" id="2.40.70.10">
    <property type="entry name" value="Acid Proteases"/>
    <property type="match status" value="1"/>
</dbReference>
<comment type="cofactor">
    <cofactor evidence="1">
        <name>FAD</name>
        <dbReference type="ChEBI" id="CHEBI:57692"/>
    </cofactor>
</comment>
<evidence type="ECO:0000259" key="24">
    <source>
        <dbReference type="PROSITE" id="PS50994"/>
    </source>
</evidence>
<feature type="region of interest" description="Disordered" evidence="22">
    <location>
        <begin position="1060"/>
        <end position="1086"/>
    </location>
</feature>
<evidence type="ECO:0000256" key="14">
    <source>
        <dbReference type="ARBA" id="ARBA00023166"/>
    </source>
</evidence>
<evidence type="ECO:0000256" key="19">
    <source>
        <dbReference type="ARBA" id="ARBA00049723"/>
    </source>
</evidence>
<reference evidence="26 27" key="1">
    <citation type="journal article" date="2018" name="PLoS Genet.">
        <title>Population sequencing reveals clonal diversity and ancestral inbreeding in the grapevine cultivar Chardonnay.</title>
        <authorList>
            <person name="Roach M.J."/>
            <person name="Johnson D.L."/>
            <person name="Bohlmann J."/>
            <person name="van Vuuren H.J."/>
            <person name="Jones S.J."/>
            <person name="Pretorius I.S."/>
            <person name="Schmidt S.A."/>
            <person name="Borneman A.R."/>
        </authorList>
    </citation>
    <scope>NUCLEOTIDE SEQUENCE [LARGE SCALE GENOMIC DNA]</scope>
    <source>
        <strain evidence="27">cv. Chardonnay</strain>
        <tissue evidence="26">Leaf</tissue>
    </source>
</reference>
<proteinExistence type="predicted"/>
<dbReference type="Gene3D" id="3.30.420.10">
    <property type="entry name" value="Ribonuclease H-like superfamily/Ribonuclease H"/>
    <property type="match status" value="1"/>
</dbReference>
<dbReference type="InterPro" id="IPR043128">
    <property type="entry name" value="Rev_trsase/Diguanyl_cyclase"/>
</dbReference>
<evidence type="ECO:0000256" key="9">
    <source>
        <dbReference type="ARBA" id="ARBA00022801"/>
    </source>
</evidence>
<dbReference type="InterPro" id="IPR036397">
    <property type="entry name" value="RNaseH_sf"/>
</dbReference>
<evidence type="ECO:0000256" key="16">
    <source>
        <dbReference type="ARBA" id="ARBA00023235"/>
    </source>
</evidence>
<dbReference type="Pfam" id="PF24626">
    <property type="entry name" value="SH3_Tf2-1"/>
    <property type="match status" value="1"/>
</dbReference>
<dbReference type="FunFam" id="3.30.70.270:FF:000020">
    <property type="entry name" value="Transposon Tf2-6 polyprotein-like Protein"/>
    <property type="match status" value="1"/>
</dbReference>
<gene>
    <name evidence="26" type="primary">pol_1598</name>
    <name evidence="26" type="ORF">CK203_009652</name>
</gene>
<evidence type="ECO:0000256" key="10">
    <source>
        <dbReference type="ARBA" id="ARBA00022827"/>
    </source>
</evidence>
<keyword evidence="9" id="KW-0378">Hydrolase</keyword>
<evidence type="ECO:0000256" key="11">
    <source>
        <dbReference type="ARBA" id="ARBA00022918"/>
    </source>
</evidence>
<evidence type="ECO:0000256" key="18">
    <source>
        <dbReference type="ARBA" id="ARBA00049645"/>
    </source>
</evidence>
<dbReference type="GO" id="GO:0004519">
    <property type="term" value="F:endonuclease activity"/>
    <property type="evidence" value="ECO:0007669"/>
    <property type="project" value="UniProtKB-KW"/>
</dbReference>
<dbReference type="InterPro" id="IPR012337">
    <property type="entry name" value="RNaseH-like_sf"/>
</dbReference>
<dbReference type="PANTHER" id="PTHR47470:SF1">
    <property type="entry name" value="FAD-DEPENDENT OXIDOREDUCTASE 2 FAD BINDING DOMAIN-CONTAINING PROTEIN"/>
    <property type="match status" value="1"/>
</dbReference>
<dbReference type="GO" id="GO:0008233">
    <property type="term" value="F:peptidase activity"/>
    <property type="evidence" value="ECO:0007669"/>
    <property type="project" value="UniProtKB-KW"/>
</dbReference>
<dbReference type="Gene3D" id="3.30.70.270">
    <property type="match status" value="2"/>
</dbReference>
<evidence type="ECO:0000259" key="25">
    <source>
        <dbReference type="PROSITE" id="PS51379"/>
    </source>
</evidence>
<evidence type="ECO:0000256" key="15">
    <source>
        <dbReference type="ARBA" id="ARBA00023221"/>
    </source>
</evidence>
<dbReference type="Proteomes" id="UP000288805">
    <property type="component" value="Unassembled WGS sequence"/>
</dbReference>
<dbReference type="Gene3D" id="3.10.10.10">
    <property type="entry name" value="HIV Type 1 Reverse Transcriptase, subunit A, domain 1"/>
    <property type="match status" value="1"/>
</dbReference>
<organism evidence="26 27">
    <name type="scientific">Vitis vinifera</name>
    <name type="common">Grape</name>
    <dbReference type="NCBI Taxonomy" id="29760"/>
    <lineage>
        <taxon>Eukaryota</taxon>
        <taxon>Viridiplantae</taxon>
        <taxon>Streptophyta</taxon>
        <taxon>Embryophyta</taxon>
        <taxon>Tracheophyta</taxon>
        <taxon>Spermatophyta</taxon>
        <taxon>Magnoliopsida</taxon>
        <taxon>eudicotyledons</taxon>
        <taxon>Gunneridae</taxon>
        <taxon>Pentapetalae</taxon>
        <taxon>rosids</taxon>
        <taxon>Vitales</taxon>
        <taxon>Vitaceae</taxon>
        <taxon>Viteae</taxon>
        <taxon>Vitis</taxon>
    </lineage>
</organism>
<sequence>MEEAAEAVVISLGNEEEDGYDAVVVGSGYGGSVAACRMSMAGIKVCLVEKGRRWEAKDFPTSSLKMMSDVRIEKRSLGIGFGPKDALFQVYEQDDSLAAVACGLGGGSLVNAGVMIPTPIRARRNSKWPKEWEKDWEICEASASAMLSIQSIPVKFPIAKTMEGIAEREIEESFQSPMKLSMNFSRDEQQLDSMKPKQMGSCLACGNCLSGCPYNAKNSTDKNYIDLAAGCTVKTGCQVLSVVKNIDDIGKEGKISRKTRRRWLVFFNETDYVLSDFVILSAGVFGTTEILFQSQMRGLKLSERLGSGFSCNGNNVACLAGSPAVLGAYGLDSKQFSKIPFQERPGPSISSSYTSSLGFTIQVEAFYSIKITFSLHFPYDFVIHVKFDAAAVTMNLKYCFKASLTLLTMSNMTGWLAAQLAIGITKKPLFLNNSISLPVYHHITEPGAVLPKAFPHLLFKGITTYGWPTRYWFLHGVIEKIKHMLGLKSSQAMVLNAMGYDESDGKITFEKETNKICFSPPHDHLLPRKIKAFQKLTRKLGGVLFMSRYRSTSVHLLGGCNASSHPSDGVCNPNGQVFDPKFPPSVHPGLYVCDASLIPCSVGVNPCLTIATAAEHVSNHLVQDVLKYRTREGIEFMGKTVEQKPNLIPHRRLDSSMKPTVVIKETMRGYVGGMPCSAYLKMKMNCWNQNRFDERYRVMDESHPLLRGKVGGYVVFRSVEKDKLHVIDGDVDLCGVDYRTPYTQYMCYRLLLSASSGSRYILEGRKIMNLIGHDDLRGAINQIPNIWDEWEREEQLDLDWVVAVESPTASLMGTNKERIEHLETGLDVVQEELQRMELGNSHRENQNGGRQIVSSKSAKLEFPRFSGDDPTEWFNRVEQFFDYQSTAENQKVPMAAYHLEGEANQWWQWLHRTLKEEGHVISWEKFEEELWARFGLSGCEDFDEALSRIKQLGTLRDYQREFEKLGNRVQGWTQKALVGTFMGGLKTEIADAIRMFKPQSLKEVINLALMRDDQIARQRRFMRLPPVRAPITLPQATRVDPAIPAKPIKSLSWEEMQRKRAQDCGDGTDQQTWEDDHGGEAAEVQEHEPKLEITLHALTGWTAPKTMRVTAKMGPYEVMVLIDSGSTHNFISNRLANKLRLPVIPTETFPVWVANGERLKCQGRYDKVLILSSAFNGLKCWDLWFVTGKQLTMDFIWENQDRRLQGVDVQTIQAASSEEILKEFRQRHALFAVCFQPTMETAPADAPTKVTQQSMQRLLKEYEDVFQEPSSLPPVREVDHCITLKEGTEPINVRPYRYAHFQKAEIEKQVQEMLDSGLIRPSTSPFSSPVLLVKKKDGSWRFCTDYRTLNIATIKDRFPIPTVDDMLEELYGATYFTKFDLRAGYHQVRVNPSDVIKTAFRTHNGHYEYLVMPFGLCNAPSTFQAIMNSIFRPYLRKFILVFFDDILVYSPTWDEHMVHVRKTLETLRQHQFFAKASKCVFGQQELEYLGHIVTHQGVKVDNSKIAAMVAWPHPTNISELRGFLGLTGYYRKFVQNYGIIARPLTNLLKKGKFAWNDEAEAAFLALKQAMTTTPTLAMPNFNDSFTIETDASGEGIGAVLSQQGRPIAFMSRALGRVSTPEQQKWVVKLMGYDYEIIYRPGRENSAADALSRKSGSPALLHLHVPVVTVWDEIKKAYEGDSYVQSLTQMANAQLEGSTTDIPREGHDLSSCRPFERSIKLHGLPKSIISDRDPIFISKFWQEFLSNVGNQATTQLCYHPQTDGQTEVVNRCVEQYLRSMVHQWPRKWSNYLPWAELWYNTTYHASTGMTPFQALYGRLPPQIPNYHNGMSPVHEVDQSLEARDELLRQLKINLETSINRMKQIADQKRRDVSFEVGDLVFLKLHPYRQQTAFKRAHQKLASRFYGPYPVIQKIGAVAYKLQLPEGARIHPVFHVSLLKNFVGELAAPSQELPPVNEEGAVILEPQHILNTRWVKRGNKFEEENLIQWKHLPVEDATWETNQSLLERFPPMDLGDKRPLNGGGDGVIVSCRQWKCSQNPWVLEEERKLNPVLLVNGYSIESYYLPTEPNDLIRSLLEEGHETWLLQTRLHPLHPSNNFTIEDIGRFDIPAAIGKILELHGPSVKIHLVAHCVGGLAIHIALMGGHVSANHIASLSCTNSSMFFKITVSSRVKMCLPLIPMSMLILGKNKTLPLFETLKATPRQQFLKSIARFMPRYERCPCDECEVFSGIFGNGFWHDNVSPTVHHWLNKVSLPRLPMAAFPHLRKICNNGFIVGSNGKNSYLIHPERMALPTLYISGGRSLLVTPQTSFLANKYMKLHQPGFRHERVVVEGFGHSDLLIGEESYKKVFPHILSHMRLAEDGRRNGGVGGESLKYSKETFGSG</sequence>
<dbReference type="InterPro" id="IPR017900">
    <property type="entry name" value="4Fe4S_Fe_S_CS"/>
</dbReference>
<keyword evidence="10" id="KW-0274">FAD</keyword>
<dbReference type="EC" id="5.3.3.1" evidence="17"/>
<keyword evidence="14" id="KW-1207">Sterol metabolism</keyword>
<dbReference type="Pfam" id="PF00732">
    <property type="entry name" value="GMC_oxred_N"/>
    <property type="match status" value="1"/>
</dbReference>
<comment type="pathway">
    <text evidence="18">Steroid metabolism; cholesterol degradation.</text>
</comment>
<dbReference type="EMBL" id="QGNW01000029">
    <property type="protein sequence ID" value="RVX11889.1"/>
    <property type="molecule type" value="Genomic_DNA"/>
</dbReference>
<dbReference type="GO" id="GO:0008203">
    <property type="term" value="P:cholesterol metabolic process"/>
    <property type="evidence" value="ECO:0007669"/>
    <property type="project" value="UniProtKB-KW"/>
</dbReference>
<evidence type="ECO:0000256" key="6">
    <source>
        <dbReference type="ARBA" id="ARBA00022695"/>
    </source>
</evidence>
<dbReference type="SUPFAM" id="SSF56672">
    <property type="entry name" value="DNA/RNA polymerases"/>
    <property type="match status" value="1"/>
</dbReference>
<dbReference type="PANTHER" id="PTHR47470">
    <property type="entry name" value="CHOLESTEROL OXIDASE"/>
    <property type="match status" value="1"/>
</dbReference>
<evidence type="ECO:0000313" key="27">
    <source>
        <dbReference type="Proteomes" id="UP000288805"/>
    </source>
</evidence>
<dbReference type="CDD" id="cd01647">
    <property type="entry name" value="RT_LTR"/>
    <property type="match status" value="1"/>
</dbReference>
<protein>
    <recommendedName>
        <fullName evidence="20">Cholesterol oxidase</fullName>
        <ecNumber evidence="19">1.1.3.6</ecNumber>
        <ecNumber evidence="17">5.3.3.1</ecNumber>
    </recommendedName>
    <alternativeName>
        <fullName evidence="21">Cholesterol isomerase</fullName>
    </alternativeName>
</protein>
<evidence type="ECO:0000256" key="22">
    <source>
        <dbReference type="SAM" id="MobiDB-lite"/>
    </source>
</evidence>
<dbReference type="InterPro" id="IPR029058">
    <property type="entry name" value="AB_hydrolase_fold"/>
</dbReference>
<dbReference type="Gene3D" id="3.50.50.60">
    <property type="entry name" value="FAD/NAD(P)-binding domain"/>
    <property type="match status" value="3"/>
</dbReference>
<evidence type="ECO:0000256" key="13">
    <source>
        <dbReference type="ARBA" id="ARBA00023098"/>
    </source>
</evidence>